<dbReference type="SUPFAM" id="SSF141868">
    <property type="entry name" value="EAL domain-like"/>
    <property type="match status" value="1"/>
</dbReference>
<organism evidence="4 5">
    <name type="scientific">Acinetobacter sedimenti</name>
    <dbReference type="NCBI Taxonomy" id="2919922"/>
    <lineage>
        <taxon>Bacteria</taxon>
        <taxon>Pseudomonadati</taxon>
        <taxon>Pseudomonadota</taxon>
        <taxon>Gammaproteobacteria</taxon>
        <taxon>Moraxellales</taxon>
        <taxon>Moraxellaceae</taxon>
        <taxon>Acinetobacter</taxon>
    </lineage>
</organism>
<accession>A0A9X1WX83</accession>
<dbReference type="InterPro" id="IPR035919">
    <property type="entry name" value="EAL_sf"/>
</dbReference>
<keyword evidence="5" id="KW-1185">Reference proteome</keyword>
<sequence>MKQLLNDKKSQAQLVRFLMIDSQQNTLNTIQQGLKSKFNVNGKLLDDLSSFEKLLNLHWDVILFKNAYDFDYTKALELIESKNKAIPIILLTEKSDENININKAYQNGIFDIADTNDLNHLAISLARATTFSRLTRKEAQLSQEIDKLQQQTQTLVETTEYAVATFQEGVHVSANPQYAELFGFSDIEELIGLPLMDVLQPEDVQSFKQSYKKLSRGDFGQAAFNIQSRNAKAKYQNLNLQFSETEYDDETALQLVIASETTTTVSSGAFAPLTDVQLQCQQALDSQPFSALLLFKIKQFAADKASKQWDTSTHFFQAIQHHLEQISSARVLRISEHVFTSTLGVADKATLKQKLNTISESLAKQIQVADQSIPVTLQLCYRHLDQNTVNDQVALLLTDTYQHHYDPASEVDLSGATDLSLTSSQTPSFSLSESAPTIQFESSPASQPALASIVDTTNDASLDESEKSLVAQLDNNTIQLQFQQLYDKEDIDGSIFEVTGSFEFEQQQIPFSQYDALRRNAELAARVDRWILVEASKRLHQFLQKAPKARILVNIHAASLHDAPIQGLLNKLVGLINSKYAKPLILQINEADILMNKDQNTQAIKSIQEQGVDVAIAEFGDSIYSVHLLQQLNLAFAKLTKNFTLQLQNDESMVELQEKIDQFREHNSAIRFLISHLDDMTSFANAWNVDVRYLQGDYYQPKQKEFVNSAG</sequence>
<proteinExistence type="predicted"/>
<dbReference type="Gene3D" id="3.20.20.450">
    <property type="entry name" value="EAL domain"/>
    <property type="match status" value="1"/>
</dbReference>
<evidence type="ECO:0000259" key="3">
    <source>
        <dbReference type="PROSITE" id="PS50883"/>
    </source>
</evidence>
<dbReference type="PROSITE" id="PS50112">
    <property type="entry name" value="PAS"/>
    <property type="match status" value="1"/>
</dbReference>
<dbReference type="InterPro" id="IPR052155">
    <property type="entry name" value="Biofilm_reg_signaling"/>
</dbReference>
<dbReference type="Proteomes" id="UP001139701">
    <property type="component" value="Unassembled WGS sequence"/>
</dbReference>
<dbReference type="SMART" id="SM00052">
    <property type="entry name" value="EAL"/>
    <property type="match status" value="1"/>
</dbReference>
<name>A0A9X1WX83_9GAMM</name>
<reference evidence="4" key="1">
    <citation type="submission" date="2022-02" db="EMBL/GenBank/DDBJ databases">
        <title>Acinetobacter A3.8 sp. nov., isolated from Sediment (Zhairuo Island).</title>
        <authorList>
            <person name="Zheng K."/>
        </authorList>
    </citation>
    <scope>NUCLEOTIDE SEQUENCE</scope>
    <source>
        <strain evidence="4">A3.8</strain>
    </source>
</reference>
<dbReference type="SUPFAM" id="SSF55785">
    <property type="entry name" value="PYP-like sensor domain (PAS domain)"/>
    <property type="match status" value="1"/>
</dbReference>
<evidence type="ECO:0000256" key="1">
    <source>
        <dbReference type="SAM" id="Coils"/>
    </source>
</evidence>
<dbReference type="CDD" id="cd00130">
    <property type="entry name" value="PAS"/>
    <property type="match status" value="1"/>
</dbReference>
<dbReference type="AlphaFoldDB" id="A0A9X1WX83"/>
<dbReference type="PROSITE" id="PS50883">
    <property type="entry name" value="EAL"/>
    <property type="match status" value="1"/>
</dbReference>
<dbReference type="PANTHER" id="PTHR44757">
    <property type="entry name" value="DIGUANYLATE CYCLASE DGCP"/>
    <property type="match status" value="1"/>
</dbReference>
<evidence type="ECO:0000259" key="2">
    <source>
        <dbReference type="PROSITE" id="PS50112"/>
    </source>
</evidence>
<dbReference type="RefSeq" id="WP_241571318.1">
    <property type="nucleotide sequence ID" value="NZ_JAKUML010000009.1"/>
</dbReference>
<feature type="coiled-coil region" evidence="1">
    <location>
        <begin position="131"/>
        <end position="158"/>
    </location>
</feature>
<gene>
    <name evidence="4" type="ORF">MKI79_06800</name>
</gene>
<dbReference type="Pfam" id="PF00563">
    <property type="entry name" value="EAL"/>
    <property type="match status" value="1"/>
</dbReference>
<dbReference type="Gene3D" id="3.30.450.20">
    <property type="entry name" value="PAS domain"/>
    <property type="match status" value="1"/>
</dbReference>
<feature type="domain" description="PAS" evidence="2">
    <location>
        <begin position="168"/>
        <end position="218"/>
    </location>
</feature>
<dbReference type="EMBL" id="JAKUML010000009">
    <property type="protein sequence ID" value="MCJ8146610.1"/>
    <property type="molecule type" value="Genomic_DNA"/>
</dbReference>
<keyword evidence="1" id="KW-0175">Coiled coil</keyword>
<comment type="caution">
    <text evidence="4">The sequence shown here is derived from an EMBL/GenBank/DDBJ whole genome shotgun (WGS) entry which is preliminary data.</text>
</comment>
<feature type="domain" description="EAL" evidence="3">
    <location>
        <begin position="462"/>
        <end position="711"/>
    </location>
</feature>
<protein>
    <submittedName>
        <fullName evidence="4">EAL domain-containing protein</fullName>
    </submittedName>
</protein>
<evidence type="ECO:0000313" key="5">
    <source>
        <dbReference type="Proteomes" id="UP001139701"/>
    </source>
</evidence>
<dbReference type="InterPro" id="IPR000014">
    <property type="entry name" value="PAS"/>
</dbReference>
<evidence type="ECO:0000313" key="4">
    <source>
        <dbReference type="EMBL" id="MCJ8146610.1"/>
    </source>
</evidence>
<dbReference type="PANTHER" id="PTHR44757:SF2">
    <property type="entry name" value="BIOFILM ARCHITECTURE MAINTENANCE PROTEIN MBAA"/>
    <property type="match status" value="1"/>
</dbReference>
<dbReference type="InterPro" id="IPR035965">
    <property type="entry name" value="PAS-like_dom_sf"/>
</dbReference>
<dbReference type="InterPro" id="IPR001633">
    <property type="entry name" value="EAL_dom"/>
</dbReference>